<dbReference type="InterPro" id="IPR021120">
    <property type="entry name" value="KduI/IolB_isomerase"/>
</dbReference>
<keyword evidence="1 2" id="KW-0413">Isomerase</keyword>
<dbReference type="InterPro" id="IPR024203">
    <property type="entry name" value="Deoxy-glucuronate_isom_IolB"/>
</dbReference>
<reference evidence="3" key="1">
    <citation type="journal article" date="2019" name="Int. J. Syst. Evol. Microbiol.">
        <title>The Global Catalogue of Microorganisms (GCM) 10K type strain sequencing project: providing services to taxonomists for standard genome sequencing and annotation.</title>
        <authorList>
            <consortium name="The Broad Institute Genomics Platform"/>
            <consortium name="The Broad Institute Genome Sequencing Center for Infectious Disease"/>
            <person name="Wu L."/>
            <person name="Ma J."/>
        </authorList>
    </citation>
    <scope>NUCLEOTIDE SEQUENCE [LARGE SCALE GENOMIC DNA]</scope>
    <source>
        <strain evidence="3">KCTC 62164</strain>
    </source>
</reference>
<dbReference type="PIRSF" id="PIRSF036628">
    <property type="entry name" value="IolB"/>
    <property type="match status" value="1"/>
</dbReference>
<comment type="caution">
    <text evidence="2">The sequence shown here is derived from an EMBL/GenBank/DDBJ whole genome shotgun (WGS) entry which is preliminary data.</text>
</comment>
<dbReference type="GO" id="GO:0016853">
    <property type="term" value="F:isomerase activity"/>
    <property type="evidence" value="ECO:0007669"/>
    <property type="project" value="UniProtKB-KW"/>
</dbReference>
<evidence type="ECO:0000313" key="2">
    <source>
        <dbReference type="EMBL" id="MFC3051938.1"/>
    </source>
</evidence>
<dbReference type="PANTHER" id="PTHR39193:SF1">
    <property type="entry name" value="5-DEOXY-GLUCURONATE ISOMERASE"/>
    <property type="match status" value="1"/>
</dbReference>
<protein>
    <submittedName>
        <fullName evidence="2">5-deoxy-glucuronate isomerase</fullName>
    </submittedName>
</protein>
<dbReference type="RefSeq" id="WP_194215355.1">
    <property type="nucleotide sequence ID" value="NZ_CP061205.1"/>
</dbReference>
<accession>A0ABV7D439</accession>
<dbReference type="EMBL" id="JBHRSL010000006">
    <property type="protein sequence ID" value="MFC3051938.1"/>
    <property type="molecule type" value="Genomic_DNA"/>
</dbReference>
<dbReference type="Gene3D" id="2.60.120.10">
    <property type="entry name" value="Jelly Rolls"/>
    <property type="match status" value="2"/>
</dbReference>
<evidence type="ECO:0000313" key="3">
    <source>
        <dbReference type="Proteomes" id="UP001595444"/>
    </source>
</evidence>
<gene>
    <name evidence="2" type="ORF">ACFOKA_08475</name>
</gene>
<dbReference type="Pfam" id="PF04962">
    <property type="entry name" value="KduI"/>
    <property type="match status" value="1"/>
</dbReference>
<dbReference type="InterPro" id="IPR014710">
    <property type="entry name" value="RmlC-like_jellyroll"/>
</dbReference>
<organism evidence="2 3">
    <name type="scientific">Kordiimonas pumila</name>
    <dbReference type="NCBI Taxonomy" id="2161677"/>
    <lineage>
        <taxon>Bacteria</taxon>
        <taxon>Pseudomonadati</taxon>
        <taxon>Pseudomonadota</taxon>
        <taxon>Alphaproteobacteria</taxon>
        <taxon>Kordiimonadales</taxon>
        <taxon>Kordiimonadaceae</taxon>
        <taxon>Kordiimonas</taxon>
    </lineage>
</organism>
<dbReference type="SUPFAM" id="SSF51182">
    <property type="entry name" value="RmlC-like cupins"/>
    <property type="match status" value="1"/>
</dbReference>
<dbReference type="Proteomes" id="UP001595444">
    <property type="component" value="Unassembled WGS sequence"/>
</dbReference>
<dbReference type="PANTHER" id="PTHR39193">
    <property type="entry name" value="5-DEOXY-GLUCURONATE ISOMERASE"/>
    <property type="match status" value="1"/>
</dbReference>
<name>A0ABV7D439_9PROT</name>
<evidence type="ECO:0000256" key="1">
    <source>
        <dbReference type="ARBA" id="ARBA00023235"/>
    </source>
</evidence>
<dbReference type="InterPro" id="IPR011051">
    <property type="entry name" value="RmlC_Cupin_sf"/>
</dbReference>
<sequence>MFEHITKHRSGFAFGYTSITDHKDTSEPTGIGVAVQRLRAGESITSVFENESAWLLMDGEVTCDIDGQTVHWSRGSLFDEHPSCVHGAKGVNLQVTAITDAEFTVYQCGNEVKFPTEIYTPDAGVDEPRGKGQVGGTCLRFVRTIFDDTNSVPEAELVLGEVITMPGKWSSYPPHHHPQPEIYHYRFTDPRGWGHGELEDDVVKIRPNDSVRIMDKKTHAQVAAPGYGMYYAWVIRHLPGDRYGIPKFVDEHAWTMEPDADFWQPKGVKL</sequence>
<keyword evidence="3" id="KW-1185">Reference proteome</keyword>
<proteinExistence type="predicted"/>